<evidence type="ECO:0000256" key="2">
    <source>
        <dbReference type="ARBA" id="ARBA00022448"/>
    </source>
</evidence>
<evidence type="ECO:0000313" key="9">
    <source>
        <dbReference type="EMBL" id="GCD93118.1"/>
    </source>
</evidence>
<dbReference type="PANTHER" id="PTHR45663:SF11">
    <property type="entry name" value="GEO12009P1"/>
    <property type="match status" value="1"/>
</dbReference>
<dbReference type="OrthoDB" id="9790390at2"/>
<feature type="disulfide bond" description="Redox-active" evidence="7">
    <location>
        <begin position="37"/>
        <end position="40"/>
    </location>
</feature>
<proteinExistence type="inferred from homology"/>
<protein>
    <recommendedName>
        <fullName evidence="6">Thioredoxin</fullName>
    </recommendedName>
</protein>
<keyword evidence="2" id="KW-0813">Transport</keyword>
<dbReference type="PIRSF" id="PIRSF000077">
    <property type="entry name" value="Thioredoxin"/>
    <property type="match status" value="1"/>
</dbReference>
<dbReference type="SUPFAM" id="SSF52833">
    <property type="entry name" value="Thioredoxin-like"/>
    <property type="match status" value="1"/>
</dbReference>
<evidence type="ECO:0000256" key="4">
    <source>
        <dbReference type="ARBA" id="ARBA00023157"/>
    </source>
</evidence>
<dbReference type="InterPro" id="IPR036249">
    <property type="entry name" value="Thioredoxin-like_sf"/>
</dbReference>
<dbReference type="Proteomes" id="UP000286931">
    <property type="component" value="Unassembled WGS sequence"/>
</dbReference>
<dbReference type="InterPro" id="IPR005746">
    <property type="entry name" value="Thioredoxin"/>
</dbReference>
<name>A0A401YEY0_9ACTN</name>
<dbReference type="AlphaFoldDB" id="A0A401YEY0"/>
<dbReference type="PANTHER" id="PTHR45663">
    <property type="entry name" value="GEO12009P1"/>
    <property type="match status" value="1"/>
</dbReference>
<dbReference type="GO" id="GO:0045454">
    <property type="term" value="P:cell redox homeostasis"/>
    <property type="evidence" value="ECO:0007669"/>
    <property type="project" value="TreeGrafter"/>
</dbReference>
<keyword evidence="4 7" id="KW-1015">Disulfide bond</keyword>
<dbReference type="EMBL" id="BIFH01000013">
    <property type="protein sequence ID" value="GCD93118.1"/>
    <property type="molecule type" value="Genomic_DNA"/>
</dbReference>
<reference evidence="9 10" key="1">
    <citation type="submission" date="2018-12" db="EMBL/GenBank/DDBJ databases">
        <title>Draft genome sequence of Embleya hyalina NBRC 13850T.</title>
        <authorList>
            <person name="Komaki H."/>
            <person name="Hosoyama A."/>
            <person name="Kimura A."/>
            <person name="Ichikawa N."/>
            <person name="Tamura T."/>
        </authorList>
    </citation>
    <scope>NUCLEOTIDE SEQUENCE [LARGE SCALE GENOMIC DNA]</scope>
    <source>
        <strain evidence="9 10">NBRC 13850</strain>
    </source>
</reference>
<sequence length="121" mass="12867">MSAGPGGPVDSVTEQSFPVRVLQAERPVLVQFWAPWCGPCIRITPVVEELATEHAGALDVVKINVDEEPVLSNRHAVSSIPAFVVYVDGAPVKAWTGAAPKAVLRRNLDPFLPDGRGTPCG</sequence>
<dbReference type="Pfam" id="PF00085">
    <property type="entry name" value="Thioredoxin"/>
    <property type="match status" value="1"/>
</dbReference>
<keyword evidence="5 7" id="KW-0676">Redox-active center</keyword>
<dbReference type="RefSeq" id="WP_126635389.1">
    <property type="nucleotide sequence ID" value="NZ_BIFH01000013.1"/>
</dbReference>
<organism evidence="9 10">
    <name type="scientific">Embleya hyalina</name>
    <dbReference type="NCBI Taxonomy" id="516124"/>
    <lineage>
        <taxon>Bacteria</taxon>
        <taxon>Bacillati</taxon>
        <taxon>Actinomycetota</taxon>
        <taxon>Actinomycetes</taxon>
        <taxon>Kitasatosporales</taxon>
        <taxon>Streptomycetaceae</taxon>
        <taxon>Embleya</taxon>
    </lineage>
</organism>
<dbReference type="CDD" id="cd02947">
    <property type="entry name" value="TRX_family"/>
    <property type="match status" value="1"/>
</dbReference>
<evidence type="ECO:0000256" key="3">
    <source>
        <dbReference type="ARBA" id="ARBA00022982"/>
    </source>
</evidence>
<dbReference type="Gene3D" id="3.40.30.10">
    <property type="entry name" value="Glutaredoxin"/>
    <property type="match status" value="1"/>
</dbReference>
<dbReference type="GO" id="GO:0015035">
    <property type="term" value="F:protein-disulfide reductase activity"/>
    <property type="evidence" value="ECO:0007669"/>
    <property type="project" value="InterPro"/>
</dbReference>
<dbReference type="FunFam" id="3.40.30.10:FF:000001">
    <property type="entry name" value="Thioredoxin"/>
    <property type="match status" value="1"/>
</dbReference>
<dbReference type="PRINTS" id="PR00421">
    <property type="entry name" value="THIOREDOXIN"/>
</dbReference>
<evidence type="ECO:0000256" key="7">
    <source>
        <dbReference type="PIRSR" id="PIRSR000077-4"/>
    </source>
</evidence>
<evidence type="ECO:0000256" key="1">
    <source>
        <dbReference type="ARBA" id="ARBA00008987"/>
    </source>
</evidence>
<keyword evidence="3" id="KW-0249">Electron transport</keyword>
<dbReference type="InterPro" id="IPR013766">
    <property type="entry name" value="Thioredoxin_domain"/>
</dbReference>
<evidence type="ECO:0000313" key="10">
    <source>
        <dbReference type="Proteomes" id="UP000286931"/>
    </source>
</evidence>
<evidence type="ECO:0000256" key="6">
    <source>
        <dbReference type="PIRNR" id="PIRNR000077"/>
    </source>
</evidence>
<comment type="similarity">
    <text evidence="1 6">Belongs to the thioredoxin family.</text>
</comment>
<keyword evidence="10" id="KW-1185">Reference proteome</keyword>
<evidence type="ECO:0000259" key="8">
    <source>
        <dbReference type="PROSITE" id="PS51352"/>
    </source>
</evidence>
<gene>
    <name evidence="9" type="primary">trxA_1</name>
    <name evidence="9" type="ORF">EHYA_00761</name>
</gene>
<dbReference type="GO" id="GO:0005829">
    <property type="term" value="C:cytosol"/>
    <property type="evidence" value="ECO:0007669"/>
    <property type="project" value="TreeGrafter"/>
</dbReference>
<accession>A0A401YEY0</accession>
<dbReference type="PROSITE" id="PS51352">
    <property type="entry name" value="THIOREDOXIN_2"/>
    <property type="match status" value="1"/>
</dbReference>
<evidence type="ECO:0000256" key="5">
    <source>
        <dbReference type="ARBA" id="ARBA00023284"/>
    </source>
</evidence>
<comment type="caution">
    <text evidence="9">The sequence shown here is derived from an EMBL/GenBank/DDBJ whole genome shotgun (WGS) entry which is preliminary data.</text>
</comment>
<feature type="domain" description="Thioredoxin" evidence="8">
    <location>
        <begin position="1"/>
        <end position="113"/>
    </location>
</feature>